<reference evidence="1 2" key="1">
    <citation type="submission" date="2017-09" db="EMBL/GenBank/DDBJ databases">
        <title>Depth-based differentiation of microbial function through sediment-hosted aquifers and enrichment of novel symbionts in the deep terrestrial subsurface.</title>
        <authorList>
            <person name="Probst A.J."/>
            <person name="Ladd B."/>
            <person name="Jarett J.K."/>
            <person name="Geller-Mcgrath D.E."/>
            <person name="Sieber C.M."/>
            <person name="Emerson J.B."/>
            <person name="Anantharaman K."/>
            <person name="Thomas B.C."/>
            <person name="Malmstrom R."/>
            <person name="Stieglmeier M."/>
            <person name="Klingl A."/>
            <person name="Woyke T."/>
            <person name="Ryan C.M."/>
            <person name="Banfield J.F."/>
        </authorList>
    </citation>
    <scope>NUCLEOTIDE SEQUENCE [LARGE SCALE GENOMIC DNA]</scope>
    <source>
        <strain evidence="1">CG23_combo_of_CG06-09_8_20_14_all_37_87_8</strain>
    </source>
</reference>
<gene>
    <name evidence="1" type="ORF">COX24_02120</name>
</gene>
<dbReference type="Proteomes" id="UP000230447">
    <property type="component" value="Unassembled WGS sequence"/>
</dbReference>
<comment type="caution">
    <text evidence="1">The sequence shown here is derived from an EMBL/GenBank/DDBJ whole genome shotgun (WGS) entry which is preliminary data.</text>
</comment>
<evidence type="ECO:0000313" key="1">
    <source>
        <dbReference type="EMBL" id="PIP31702.1"/>
    </source>
</evidence>
<organism evidence="1 2">
    <name type="scientific">bacterium (Candidatus Gribaldobacteria) CG23_combo_of_CG06-09_8_20_14_all_37_87_8</name>
    <dbReference type="NCBI Taxonomy" id="2014278"/>
    <lineage>
        <taxon>Bacteria</taxon>
        <taxon>Candidatus Gribaldobacteria</taxon>
    </lineage>
</organism>
<proteinExistence type="predicted"/>
<dbReference type="EMBL" id="PCSB01000044">
    <property type="protein sequence ID" value="PIP31702.1"/>
    <property type="molecule type" value="Genomic_DNA"/>
</dbReference>
<protein>
    <submittedName>
        <fullName evidence="1">Uncharacterized protein</fullName>
    </submittedName>
</protein>
<sequence length="88" mass="10115">MIRELVIEEAEKRSFRKIGIGNENLYFIHKETGLVIFETEGGNQKSLAMRINYQESDYAEAEPGCCIIDETNISAWMDAVVEMKRARI</sequence>
<evidence type="ECO:0000313" key="2">
    <source>
        <dbReference type="Proteomes" id="UP000230447"/>
    </source>
</evidence>
<name>A0A2G9ZEV9_9BACT</name>
<dbReference type="AlphaFoldDB" id="A0A2G9ZEV9"/>
<accession>A0A2G9ZEV9</accession>